<feature type="DNA-binding region" description="H-T-H motif" evidence="4">
    <location>
        <begin position="29"/>
        <end position="48"/>
    </location>
</feature>
<dbReference type="PANTHER" id="PTHR47506:SF1">
    <property type="entry name" value="HTH-TYPE TRANSCRIPTIONAL REGULATOR YJDC"/>
    <property type="match status" value="1"/>
</dbReference>
<dbReference type="PANTHER" id="PTHR47506">
    <property type="entry name" value="TRANSCRIPTIONAL REGULATORY PROTEIN"/>
    <property type="match status" value="1"/>
</dbReference>
<keyword evidence="7" id="KW-1185">Reference proteome</keyword>
<name>A0A1H0Z2Z4_9ACTN</name>
<dbReference type="Pfam" id="PF16925">
    <property type="entry name" value="TetR_C_13"/>
    <property type="match status" value="1"/>
</dbReference>
<dbReference type="SUPFAM" id="SSF46689">
    <property type="entry name" value="Homeodomain-like"/>
    <property type="match status" value="1"/>
</dbReference>
<dbReference type="InterPro" id="IPR011075">
    <property type="entry name" value="TetR_C"/>
</dbReference>
<dbReference type="OrthoDB" id="9805134at2"/>
<evidence type="ECO:0000256" key="2">
    <source>
        <dbReference type="ARBA" id="ARBA00023125"/>
    </source>
</evidence>
<dbReference type="Proteomes" id="UP000199301">
    <property type="component" value="Unassembled WGS sequence"/>
</dbReference>
<dbReference type="RefSeq" id="WP_092521133.1">
    <property type="nucleotide sequence ID" value="NZ_FNKO01000001.1"/>
</dbReference>
<reference evidence="7" key="1">
    <citation type="submission" date="2016-10" db="EMBL/GenBank/DDBJ databases">
        <authorList>
            <person name="Varghese N."/>
            <person name="Submissions S."/>
        </authorList>
    </citation>
    <scope>NUCLEOTIDE SEQUENCE [LARGE SCALE GENOMIC DNA]</scope>
    <source>
        <strain evidence="7">DSM 45459</strain>
    </source>
</reference>
<dbReference type="InterPro" id="IPR023772">
    <property type="entry name" value="DNA-bd_HTH_TetR-type_CS"/>
</dbReference>
<dbReference type="GO" id="GO:0003677">
    <property type="term" value="F:DNA binding"/>
    <property type="evidence" value="ECO:0007669"/>
    <property type="project" value="UniProtKB-UniRule"/>
</dbReference>
<keyword evidence="1" id="KW-0805">Transcription regulation</keyword>
<dbReference type="InterPro" id="IPR009057">
    <property type="entry name" value="Homeodomain-like_sf"/>
</dbReference>
<dbReference type="InterPro" id="IPR036271">
    <property type="entry name" value="Tet_transcr_reg_TetR-rel_C_sf"/>
</dbReference>
<dbReference type="AlphaFoldDB" id="A0A1H0Z2Z4"/>
<dbReference type="InterPro" id="IPR001647">
    <property type="entry name" value="HTH_TetR"/>
</dbReference>
<keyword evidence="2 4" id="KW-0238">DNA-binding</keyword>
<evidence type="ECO:0000256" key="1">
    <source>
        <dbReference type="ARBA" id="ARBA00023015"/>
    </source>
</evidence>
<proteinExistence type="predicted"/>
<evidence type="ECO:0000313" key="7">
    <source>
        <dbReference type="Proteomes" id="UP000199301"/>
    </source>
</evidence>
<evidence type="ECO:0000313" key="6">
    <source>
        <dbReference type="EMBL" id="SDQ21852.1"/>
    </source>
</evidence>
<gene>
    <name evidence="6" type="ORF">SAMN04489718_0817</name>
</gene>
<evidence type="ECO:0000259" key="5">
    <source>
        <dbReference type="PROSITE" id="PS50977"/>
    </source>
</evidence>
<dbReference type="Gene3D" id="1.10.357.10">
    <property type="entry name" value="Tetracycline Repressor, domain 2"/>
    <property type="match status" value="1"/>
</dbReference>
<feature type="domain" description="HTH tetR-type" evidence="5">
    <location>
        <begin position="6"/>
        <end position="66"/>
    </location>
</feature>
<keyword evidence="3" id="KW-0804">Transcription</keyword>
<protein>
    <submittedName>
        <fullName evidence="6">Transcriptional regulator, TetR family</fullName>
    </submittedName>
</protein>
<accession>A0A1H0Z2Z4</accession>
<sequence length="199" mass="22202">MGRAREFDTDRVLLQVMGVFWEKGYEATSVQDLAEAAGVGRGSLYAAFHSKENLYAKALRRYVEQVTEVMRSQLLRQMPIREALWNLLTGRIEDALAVPGRPGCMLVNAVIERVPHDPGTHRIVQDAITALRELLSASLHTARGLGEIPEDANVQRISDFFAMVIQGVRVMSAVYPDEKMLQGIIETALTVVPLEENNR</sequence>
<dbReference type="PROSITE" id="PS50977">
    <property type="entry name" value="HTH_TETR_2"/>
    <property type="match status" value="1"/>
</dbReference>
<evidence type="ECO:0000256" key="3">
    <source>
        <dbReference type="ARBA" id="ARBA00023163"/>
    </source>
</evidence>
<organism evidence="6 7">
    <name type="scientific">Actinopolyspora saharensis</name>
    <dbReference type="NCBI Taxonomy" id="995062"/>
    <lineage>
        <taxon>Bacteria</taxon>
        <taxon>Bacillati</taxon>
        <taxon>Actinomycetota</taxon>
        <taxon>Actinomycetes</taxon>
        <taxon>Actinopolysporales</taxon>
        <taxon>Actinopolysporaceae</taxon>
        <taxon>Actinopolyspora</taxon>
    </lineage>
</organism>
<dbReference type="PRINTS" id="PR00455">
    <property type="entry name" value="HTHTETR"/>
</dbReference>
<dbReference type="SUPFAM" id="SSF48498">
    <property type="entry name" value="Tetracyclin repressor-like, C-terminal domain"/>
    <property type="match status" value="1"/>
</dbReference>
<dbReference type="PROSITE" id="PS01081">
    <property type="entry name" value="HTH_TETR_1"/>
    <property type="match status" value="1"/>
</dbReference>
<dbReference type="Pfam" id="PF00440">
    <property type="entry name" value="TetR_N"/>
    <property type="match status" value="1"/>
</dbReference>
<evidence type="ECO:0000256" key="4">
    <source>
        <dbReference type="PROSITE-ProRule" id="PRU00335"/>
    </source>
</evidence>
<dbReference type="EMBL" id="FNKO01000001">
    <property type="protein sequence ID" value="SDQ21852.1"/>
    <property type="molecule type" value="Genomic_DNA"/>
</dbReference>
<dbReference type="STRING" id="995062.SAMN04489718_0817"/>
<dbReference type="Gene3D" id="1.10.10.60">
    <property type="entry name" value="Homeodomain-like"/>
    <property type="match status" value="1"/>
</dbReference>